<feature type="coiled-coil region" evidence="1">
    <location>
        <begin position="112"/>
        <end position="153"/>
    </location>
</feature>
<keyword evidence="1" id="KW-0175">Coiled coil</keyword>
<evidence type="ECO:0000313" key="3">
    <source>
        <dbReference type="EMBL" id="KAF9059265.1"/>
    </source>
</evidence>
<evidence type="ECO:0000256" key="2">
    <source>
        <dbReference type="SAM" id="MobiDB-lite"/>
    </source>
</evidence>
<dbReference type="Proteomes" id="UP000772434">
    <property type="component" value="Unassembled WGS sequence"/>
</dbReference>
<reference evidence="3" key="1">
    <citation type="submission" date="2020-11" db="EMBL/GenBank/DDBJ databases">
        <authorList>
            <consortium name="DOE Joint Genome Institute"/>
            <person name="Ahrendt S."/>
            <person name="Riley R."/>
            <person name="Andreopoulos W."/>
            <person name="Labutti K."/>
            <person name="Pangilinan J."/>
            <person name="Ruiz-Duenas F.J."/>
            <person name="Barrasa J.M."/>
            <person name="Sanchez-Garcia M."/>
            <person name="Camarero S."/>
            <person name="Miyauchi S."/>
            <person name="Serrano A."/>
            <person name="Linde D."/>
            <person name="Babiker R."/>
            <person name="Drula E."/>
            <person name="Ayuso-Fernandez I."/>
            <person name="Pacheco R."/>
            <person name="Padilla G."/>
            <person name="Ferreira P."/>
            <person name="Barriuso J."/>
            <person name="Kellner H."/>
            <person name="Castanera R."/>
            <person name="Alfaro M."/>
            <person name="Ramirez L."/>
            <person name="Pisabarro A.G."/>
            <person name="Kuo A."/>
            <person name="Tritt A."/>
            <person name="Lipzen A."/>
            <person name="He G."/>
            <person name="Yan M."/>
            <person name="Ng V."/>
            <person name="Cullen D."/>
            <person name="Martin F."/>
            <person name="Rosso M.-N."/>
            <person name="Henrissat B."/>
            <person name="Hibbett D."/>
            <person name="Martinez A.T."/>
            <person name="Grigoriev I.V."/>
        </authorList>
    </citation>
    <scope>NUCLEOTIDE SEQUENCE</scope>
    <source>
        <strain evidence="3">AH 40177</strain>
    </source>
</reference>
<evidence type="ECO:0000313" key="4">
    <source>
        <dbReference type="Proteomes" id="UP000772434"/>
    </source>
</evidence>
<name>A0A9P5TXA5_9AGAR</name>
<protein>
    <submittedName>
        <fullName evidence="3">Uncharacterized protein</fullName>
    </submittedName>
</protein>
<feature type="compositionally biased region" description="Polar residues" evidence="2">
    <location>
        <begin position="166"/>
        <end position="181"/>
    </location>
</feature>
<keyword evidence="4" id="KW-1185">Reference proteome</keyword>
<proteinExistence type="predicted"/>
<evidence type="ECO:0000256" key="1">
    <source>
        <dbReference type="SAM" id="Coils"/>
    </source>
</evidence>
<dbReference type="AlphaFoldDB" id="A0A9P5TXA5"/>
<comment type="caution">
    <text evidence="3">The sequence shown here is derived from an EMBL/GenBank/DDBJ whole genome shotgun (WGS) entry which is preliminary data.</text>
</comment>
<sequence>MDTAWNQISPEQSNILLEAVRDSMTEAKEEGPRKVQAHKGKTILYGQLAKEIFENINDTKIQDSPVRQRIKKTSANPSTAKKRTVLTAFEESQEEETKEMQKRLGERNAIRLKELELESGRQALELERQKAKTRKMELKAEEVRMKAEESKEQRKLLKMMVLHNRASQGMSNMGDNGSASDDSAHVFNDGSNWDRYLPT</sequence>
<feature type="region of interest" description="Disordered" evidence="2">
    <location>
        <begin position="166"/>
        <end position="199"/>
    </location>
</feature>
<dbReference type="EMBL" id="JADNRY010000313">
    <property type="protein sequence ID" value="KAF9059265.1"/>
    <property type="molecule type" value="Genomic_DNA"/>
</dbReference>
<organism evidence="3 4">
    <name type="scientific">Rhodocollybia butyracea</name>
    <dbReference type="NCBI Taxonomy" id="206335"/>
    <lineage>
        <taxon>Eukaryota</taxon>
        <taxon>Fungi</taxon>
        <taxon>Dikarya</taxon>
        <taxon>Basidiomycota</taxon>
        <taxon>Agaricomycotina</taxon>
        <taxon>Agaricomycetes</taxon>
        <taxon>Agaricomycetidae</taxon>
        <taxon>Agaricales</taxon>
        <taxon>Marasmiineae</taxon>
        <taxon>Omphalotaceae</taxon>
        <taxon>Rhodocollybia</taxon>
    </lineage>
</organism>
<gene>
    <name evidence="3" type="ORF">BDP27DRAFT_1371658</name>
</gene>
<accession>A0A9P5TXA5</accession>